<evidence type="ECO:0000256" key="10">
    <source>
        <dbReference type="ARBA" id="ARBA00022842"/>
    </source>
</evidence>
<keyword evidence="10" id="KW-0460">Magnesium</keyword>
<dbReference type="Gene3D" id="3.30.420.40">
    <property type="match status" value="1"/>
</dbReference>
<dbReference type="PANTHER" id="PTHR11782:SF33">
    <property type="entry name" value="ECTONUCLEOSIDE TRIPHOSPHATE DIPHOSPHOHYDROLASE 2"/>
    <property type="match status" value="1"/>
</dbReference>
<keyword evidence="6 16" id="KW-0547">Nucleotide-binding</keyword>
<dbReference type="RefSeq" id="XP_018088021.2">
    <property type="nucleotide sequence ID" value="XM_018232532.2"/>
</dbReference>
<dbReference type="KEGG" id="xla:108699885"/>
<evidence type="ECO:0000256" key="7">
    <source>
        <dbReference type="ARBA" id="ARBA00022801"/>
    </source>
</evidence>
<dbReference type="GO" id="GO:0005524">
    <property type="term" value="F:ATP binding"/>
    <property type="evidence" value="ECO:0007669"/>
    <property type="project" value="UniProtKB-KW"/>
</dbReference>
<accession>A0A974H533</accession>
<dbReference type="FunFam" id="3.30.420.150:FF:000002">
    <property type="entry name" value="Ectonucleoside triphosphate diphosphohydrolase 1"/>
    <property type="match status" value="1"/>
</dbReference>
<keyword evidence="8" id="KW-0106">Calcium</keyword>
<evidence type="ECO:0000256" key="1">
    <source>
        <dbReference type="ARBA" id="ARBA00001913"/>
    </source>
</evidence>
<dbReference type="PANTHER" id="PTHR11782">
    <property type="entry name" value="ADENOSINE/GUANOSINE DIPHOSPHATASE"/>
    <property type="match status" value="1"/>
</dbReference>
<dbReference type="OrthoDB" id="6372431at2759"/>
<proteinExistence type="inferred from homology"/>
<dbReference type="GO" id="GO:0004382">
    <property type="term" value="F:GDP phosphatase activity"/>
    <property type="evidence" value="ECO:0007669"/>
    <property type="project" value="TreeGrafter"/>
</dbReference>
<evidence type="ECO:0000256" key="16">
    <source>
        <dbReference type="PIRSR" id="PIRSR600407-2"/>
    </source>
</evidence>
<keyword evidence="5 18" id="KW-0812">Transmembrane</keyword>
<dbReference type="GO" id="GO:0017111">
    <property type="term" value="F:ribonucleoside triphosphate phosphatase activity"/>
    <property type="evidence" value="ECO:0007669"/>
    <property type="project" value="TreeGrafter"/>
</dbReference>
<keyword evidence="9 16" id="KW-0067">ATP-binding</keyword>
<dbReference type="GO" id="GO:0045134">
    <property type="term" value="F:UDP phosphatase activity"/>
    <property type="evidence" value="ECO:0007669"/>
    <property type="project" value="TreeGrafter"/>
</dbReference>
<evidence type="ECO:0000256" key="3">
    <source>
        <dbReference type="ARBA" id="ARBA00004141"/>
    </source>
</evidence>
<gene>
    <name evidence="19" type="ORF">XELAEV_18041477mg</name>
</gene>
<evidence type="ECO:0000313" key="20">
    <source>
        <dbReference type="Proteomes" id="UP000694892"/>
    </source>
</evidence>
<sequence length="601" mass="66927">MSRFIIEMTTLGAKQSDAILNPTGISLIATMLHKNLPFKLSYNVAMKRICFVTVYRYDIHQPYAPSQPMRSQAGPLCPHPSVLLVRRAGALAALRGTQKLNMANKFLVVCLPILICLVGLIGILLVSLPARDVGEKTKFKYGVVLDAGSSHTALFVYKWPADKENDTGIVTEHSMCDVQGPGISSYWQDPPKAGKSLEECLNQAVRDIPAERHVMTPIYLGATAGMRLLNWTDQASSDKVLDAVSATIKSYPFNFRGAKILSGQDEGVFGWVTANYLLEKFIKYSWIGQWFQPRKGTLGAMDLGGASTQITFETTDKIENFEDEVNLRLYGQSYRVYTHSFLCYGRDQVLMRIYSKVIKSQGYKAAMNNPCWPTGYTEKILLSSVYDSPCTANERPSQYDPAAQVNMTGTGNGAECRKHVESIFQFSSCSFSSCSFDNVFQPKVTGNFIAFSAFFYTVDFMRTVMKLPVNSITDLDTATNTICNSTWDELMAKAPTLQKLLNSYCPTANFVYEIISRGYKFTEDSFPNISFQKKAGDTSIGWALGYMLNLTNMIPAEQPSILKGIEYNSWVGVIFLFLLVILLSLGLLCTFIRFKKAGQSL</sequence>
<comment type="similarity">
    <text evidence="4 17">Belongs to the GDA1/CD39 NTPase family.</text>
</comment>
<evidence type="ECO:0000256" key="4">
    <source>
        <dbReference type="ARBA" id="ARBA00009283"/>
    </source>
</evidence>
<dbReference type="Pfam" id="PF01150">
    <property type="entry name" value="GDA1_CD39"/>
    <property type="match status" value="1"/>
</dbReference>
<keyword evidence="13" id="KW-1015">Disulfide bond</keyword>
<evidence type="ECO:0008006" key="21">
    <source>
        <dbReference type="Google" id="ProtNLM"/>
    </source>
</evidence>
<dbReference type="FunFam" id="3.30.420.40:FF:000068">
    <property type="entry name" value="Ectonucleoside triphosphate diphosphohydrolase 1"/>
    <property type="match status" value="1"/>
</dbReference>
<dbReference type="AlphaFoldDB" id="A0A974H533"/>
<dbReference type="GO" id="GO:0005886">
    <property type="term" value="C:plasma membrane"/>
    <property type="evidence" value="ECO:0007669"/>
    <property type="project" value="TreeGrafter"/>
</dbReference>
<comment type="cofactor">
    <cofactor evidence="1">
        <name>Ca(2+)</name>
        <dbReference type="ChEBI" id="CHEBI:29108"/>
    </cofactor>
</comment>
<evidence type="ECO:0000256" key="15">
    <source>
        <dbReference type="PIRSR" id="PIRSR600407-1"/>
    </source>
</evidence>
<dbReference type="InterPro" id="IPR000407">
    <property type="entry name" value="GDA1_CD39_NTPase"/>
</dbReference>
<evidence type="ECO:0000256" key="5">
    <source>
        <dbReference type="ARBA" id="ARBA00022692"/>
    </source>
</evidence>
<keyword evidence="14" id="KW-0325">Glycoprotein</keyword>
<comment type="subcellular location">
    <subcellularLocation>
        <location evidence="3">Membrane</location>
        <topology evidence="3">Multi-pass membrane protein</topology>
    </subcellularLocation>
</comment>
<protein>
    <recommendedName>
        <fullName evidence="21">Ectonucleoside triphosphate diphosphohydrolase 2</fullName>
    </recommendedName>
</protein>
<evidence type="ECO:0000256" key="14">
    <source>
        <dbReference type="ARBA" id="ARBA00023180"/>
    </source>
</evidence>
<dbReference type="PROSITE" id="PS01238">
    <property type="entry name" value="GDA1_CD39_NTPASE"/>
    <property type="match status" value="1"/>
</dbReference>
<evidence type="ECO:0000256" key="18">
    <source>
        <dbReference type="SAM" id="Phobius"/>
    </source>
</evidence>
<comment type="cofactor">
    <cofactor evidence="2">
        <name>Mg(2+)</name>
        <dbReference type="ChEBI" id="CHEBI:18420"/>
    </cofactor>
</comment>
<reference evidence="20" key="1">
    <citation type="journal article" date="2016" name="Nature">
        <title>Genome evolution in the allotetraploid frog Xenopus laevis.</title>
        <authorList>
            <person name="Session A.M."/>
            <person name="Uno Y."/>
            <person name="Kwon T."/>
            <person name="Chapman J.A."/>
            <person name="Toyoda A."/>
            <person name="Takahashi S."/>
            <person name="Fukui A."/>
            <person name="Hikosaka A."/>
            <person name="Suzuki A."/>
            <person name="Kondo M."/>
            <person name="van Heeringen S.J."/>
            <person name="Quigley I."/>
            <person name="Heinz S."/>
            <person name="Ogino H."/>
            <person name="Ochi H."/>
            <person name="Hellsten U."/>
            <person name="Lyons J.B."/>
            <person name="Simakov O."/>
            <person name="Putnam N."/>
            <person name="Stites J."/>
            <person name="Kuroki Y."/>
            <person name="Tanaka T."/>
            <person name="Michiue T."/>
            <person name="Watanabe M."/>
            <person name="Bogdanovic O."/>
            <person name="Lister R."/>
            <person name="Georgiou G."/>
            <person name="Paranjpe S.S."/>
            <person name="van Kruijsbergen I."/>
            <person name="Shu S."/>
            <person name="Carlson J."/>
            <person name="Kinoshita T."/>
            <person name="Ohta Y."/>
            <person name="Mawaribuchi S."/>
            <person name="Jenkins J."/>
            <person name="Grimwood J."/>
            <person name="Schmutz J."/>
            <person name="Mitros T."/>
            <person name="Mozaffari S.V."/>
            <person name="Suzuki Y."/>
            <person name="Haramoto Y."/>
            <person name="Yamamoto T.S."/>
            <person name="Takagi C."/>
            <person name="Heald R."/>
            <person name="Miller K."/>
            <person name="Haudenschild C."/>
            <person name="Kitzman J."/>
            <person name="Nakayama T."/>
            <person name="Izutsu Y."/>
            <person name="Robert J."/>
            <person name="Fortriede J."/>
            <person name="Burns K."/>
            <person name="Lotay V."/>
            <person name="Karimi K."/>
            <person name="Yasuoka Y."/>
            <person name="Dichmann D.S."/>
            <person name="Flajnik M.F."/>
            <person name="Houston D.W."/>
            <person name="Shendure J."/>
            <person name="DuPasquier L."/>
            <person name="Vize P.D."/>
            <person name="Zorn A.M."/>
            <person name="Ito M."/>
            <person name="Marcotte E.M."/>
            <person name="Wallingford J.B."/>
            <person name="Ito Y."/>
            <person name="Asashima M."/>
            <person name="Ueno N."/>
            <person name="Matsuda Y."/>
            <person name="Veenstra G.J."/>
            <person name="Fujiyama A."/>
            <person name="Harland R.M."/>
            <person name="Taira M."/>
            <person name="Rokhsar D.S."/>
        </authorList>
    </citation>
    <scope>NUCLEOTIDE SEQUENCE [LARGE SCALE GENOMIC DNA]</scope>
    <source>
        <strain evidence="20">J</strain>
    </source>
</reference>
<evidence type="ECO:0000256" key="2">
    <source>
        <dbReference type="ARBA" id="ARBA00001946"/>
    </source>
</evidence>
<name>A0A974H533_XENLA</name>
<evidence type="ECO:0000256" key="6">
    <source>
        <dbReference type="ARBA" id="ARBA00022741"/>
    </source>
</evidence>
<keyword evidence="11 18" id="KW-1133">Transmembrane helix</keyword>
<feature type="transmembrane region" description="Helical" evidence="18">
    <location>
        <begin position="570"/>
        <end position="592"/>
    </location>
</feature>
<evidence type="ECO:0000313" key="19">
    <source>
        <dbReference type="EMBL" id="OCT65238.1"/>
    </source>
</evidence>
<evidence type="ECO:0000256" key="9">
    <source>
        <dbReference type="ARBA" id="ARBA00022840"/>
    </source>
</evidence>
<dbReference type="OMA" id="NEECRYQ"/>
<feature type="binding site" evidence="16">
    <location>
        <begin position="305"/>
        <end position="309"/>
    </location>
    <ligand>
        <name>ATP</name>
        <dbReference type="ChEBI" id="CHEBI:30616"/>
    </ligand>
</feature>
<dbReference type="EMBL" id="CM004481">
    <property type="protein sequence ID" value="OCT65238.1"/>
    <property type="molecule type" value="Genomic_DNA"/>
</dbReference>
<dbReference type="GO" id="GO:0009134">
    <property type="term" value="P:nucleoside diphosphate catabolic process"/>
    <property type="evidence" value="ECO:0007669"/>
    <property type="project" value="TreeGrafter"/>
</dbReference>
<evidence type="ECO:0000256" key="17">
    <source>
        <dbReference type="RuleBase" id="RU003833"/>
    </source>
</evidence>
<keyword evidence="12 18" id="KW-0472">Membrane</keyword>
<dbReference type="Proteomes" id="UP000694892">
    <property type="component" value="Chromosome 8S"/>
</dbReference>
<evidence type="ECO:0000256" key="8">
    <source>
        <dbReference type="ARBA" id="ARBA00022837"/>
    </source>
</evidence>
<organism evidence="19 20">
    <name type="scientific">Xenopus laevis</name>
    <name type="common">African clawed frog</name>
    <dbReference type="NCBI Taxonomy" id="8355"/>
    <lineage>
        <taxon>Eukaryota</taxon>
        <taxon>Metazoa</taxon>
        <taxon>Chordata</taxon>
        <taxon>Craniata</taxon>
        <taxon>Vertebrata</taxon>
        <taxon>Euteleostomi</taxon>
        <taxon>Amphibia</taxon>
        <taxon>Batrachia</taxon>
        <taxon>Anura</taxon>
        <taxon>Pipoidea</taxon>
        <taxon>Pipidae</taxon>
        <taxon>Xenopodinae</taxon>
        <taxon>Xenopus</taxon>
        <taxon>Xenopus</taxon>
    </lineage>
</organism>
<evidence type="ECO:0000256" key="13">
    <source>
        <dbReference type="ARBA" id="ARBA00023157"/>
    </source>
</evidence>
<keyword evidence="7 17" id="KW-0378">Hydrolase</keyword>
<dbReference type="Gene3D" id="3.30.420.150">
    <property type="entry name" value="Exopolyphosphatase. Domain 2"/>
    <property type="match status" value="1"/>
</dbReference>
<feature type="active site" description="Proton acceptor" evidence="15">
    <location>
        <position position="266"/>
    </location>
</feature>
<evidence type="ECO:0000256" key="11">
    <source>
        <dbReference type="ARBA" id="ARBA00022989"/>
    </source>
</evidence>
<evidence type="ECO:0000256" key="12">
    <source>
        <dbReference type="ARBA" id="ARBA00023136"/>
    </source>
</evidence>
<feature type="transmembrane region" description="Helical" evidence="18">
    <location>
        <begin position="106"/>
        <end position="128"/>
    </location>
</feature>